<dbReference type="SMART" id="SM00382">
    <property type="entry name" value="AAA"/>
    <property type="match status" value="1"/>
</dbReference>
<protein>
    <submittedName>
        <fullName evidence="6">ABC-2 type transport system ATP-binding protein</fullName>
    </submittedName>
</protein>
<keyword evidence="7" id="KW-1185">Reference proteome</keyword>
<dbReference type="PANTHER" id="PTHR43335:SF2">
    <property type="entry name" value="ABC TRANSPORTER, ATP-BINDING PROTEIN"/>
    <property type="match status" value="1"/>
</dbReference>
<organism evidence="6 7">
    <name type="scientific">Catenuloplanes nepalensis</name>
    <dbReference type="NCBI Taxonomy" id="587533"/>
    <lineage>
        <taxon>Bacteria</taxon>
        <taxon>Bacillati</taxon>
        <taxon>Actinomycetota</taxon>
        <taxon>Actinomycetes</taxon>
        <taxon>Micromonosporales</taxon>
        <taxon>Micromonosporaceae</taxon>
        <taxon>Catenuloplanes</taxon>
    </lineage>
</organism>
<evidence type="ECO:0000313" key="7">
    <source>
        <dbReference type="Proteomes" id="UP001240984"/>
    </source>
</evidence>
<dbReference type="Pfam" id="PF00005">
    <property type="entry name" value="ABC_tran"/>
    <property type="match status" value="1"/>
</dbReference>
<reference evidence="6 7" key="1">
    <citation type="submission" date="2023-07" db="EMBL/GenBank/DDBJ databases">
        <title>Sequencing the genomes of 1000 actinobacteria strains.</title>
        <authorList>
            <person name="Klenk H.-P."/>
        </authorList>
    </citation>
    <scope>NUCLEOTIDE SEQUENCE [LARGE SCALE GENOMIC DNA]</scope>
    <source>
        <strain evidence="6 7">DSM 44710</strain>
    </source>
</reference>
<evidence type="ECO:0000313" key="6">
    <source>
        <dbReference type="EMBL" id="MDP9793612.1"/>
    </source>
</evidence>
<dbReference type="SUPFAM" id="SSF52540">
    <property type="entry name" value="P-loop containing nucleoside triphosphate hydrolases"/>
    <property type="match status" value="1"/>
</dbReference>
<dbReference type="PANTHER" id="PTHR43335">
    <property type="entry name" value="ABC TRANSPORTER, ATP-BINDING PROTEIN"/>
    <property type="match status" value="1"/>
</dbReference>
<dbReference type="RefSeq" id="WP_306828682.1">
    <property type="nucleotide sequence ID" value="NZ_JAUSRA010000001.1"/>
</dbReference>
<name>A0ABT9MQB7_9ACTN</name>
<dbReference type="Gene3D" id="3.40.50.300">
    <property type="entry name" value="P-loop containing nucleotide triphosphate hydrolases"/>
    <property type="match status" value="1"/>
</dbReference>
<proteinExistence type="inferred from homology"/>
<evidence type="ECO:0000256" key="1">
    <source>
        <dbReference type="ARBA" id="ARBA00005417"/>
    </source>
</evidence>
<keyword evidence="3" id="KW-0547">Nucleotide-binding</keyword>
<dbReference type="InterPro" id="IPR003439">
    <property type="entry name" value="ABC_transporter-like_ATP-bd"/>
</dbReference>
<sequence>MRVCLDRVSQGYGSTQVIDGLTLDLRPEVIGLLGPNGAGKTTLLRTMATIMPPRAGSLSLDDRVVTGERAARAVRSSIGYLPQKFGFDPGMRVLDFVRYAAWMRGVPAGRWDGEARRALEHVDLWDRAGARMKRLSGGMRQRAGIAWAIVGAPGLILLDEPTVGLDPRQRLQFRKIISGLRDSVVVLSTHLIDDIEAICDRVVVMHGGAIKFNGSTGELARLSRPGLPGNSDLERAYMSLLPEEEQVL</sequence>
<accession>A0ABT9MQB7</accession>
<keyword evidence="4 6" id="KW-0067">ATP-binding</keyword>
<evidence type="ECO:0000259" key="5">
    <source>
        <dbReference type="PROSITE" id="PS50893"/>
    </source>
</evidence>
<dbReference type="InterPro" id="IPR003593">
    <property type="entry name" value="AAA+_ATPase"/>
</dbReference>
<evidence type="ECO:0000256" key="3">
    <source>
        <dbReference type="ARBA" id="ARBA00022741"/>
    </source>
</evidence>
<evidence type="ECO:0000256" key="4">
    <source>
        <dbReference type="ARBA" id="ARBA00022840"/>
    </source>
</evidence>
<comment type="caution">
    <text evidence="6">The sequence shown here is derived from an EMBL/GenBank/DDBJ whole genome shotgun (WGS) entry which is preliminary data.</text>
</comment>
<dbReference type="GO" id="GO:0005524">
    <property type="term" value="F:ATP binding"/>
    <property type="evidence" value="ECO:0007669"/>
    <property type="project" value="UniProtKB-KW"/>
</dbReference>
<dbReference type="Proteomes" id="UP001240984">
    <property type="component" value="Unassembled WGS sequence"/>
</dbReference>
<dbReference type="PROSITE" id="PS50893">
    <property type="entry name" value="ABC_TRANSPORTER_2"/>
    <property type="match status" value="1"/>
</dbReference>
<keyword evidence="2" id="KW-0813">Transport</keyword>
<dbReference type="InterPro" id="IPR027417">
    <property type="entry name" value="P-loop_NTPase"/>
</dbReference>
<evidence type="ECO:0000256" key="2">
    <source>
        <dbReference type="ARBA" id="ARBA00022448"/>
    </source>
</evidence>
<gene>
    <name evidence="6" type="ORF">J2S43_002124</name>
</gene>
<feature type="domain" description="ABC transporter" evidence="5">
    <location>
        <begin position="3"/>
        <end position="232"/>
    </location>
</feature>
<dbReference type="EMBL" id="JAUSRA010000001">
    <property type="protein sequence ID" value="MDP9793612.1"/>
    <property type="molecule type" value="Genomic_DNA"/>
</dbReference>
<comment type="similarity">
    <text evidence="1">Belongs to the ABC transporter superfamily.</text>
</comment>